<feature type="compositionally biased region" description="Low complexity" evidence="4">
    <location>
        <begin position="113"/>
        <end position="124"/>
    </location>
</feature>
<dbReference type="InterPro" id="IPR001452">
    <property type="entry name" value="SH3_domain"/>
</dbReference>
<dbReference type="PANTHER" id="PTHR16768:SF5">
    <property type="entry name" value="FI14214P"/>
    <property type="match status" value="1"/>
</dbReference>
<dbReference type="SMART" id="SM00326">
    <property type="entry name" value="SH3"/>
    <property type="match status" value="1"/>
</dbReference>
<dbReference type="OrthoDB" id="10049758at2759"/>
<dbReference type="SUPFAM" id="SSF50044">
    <property type="entry name" value="SH3-domain"/>
    <property type="match status" value="1"/>
</dbReference>
<reference evidence="6" key="1">
    <citation type="submission" date="2021-10" db="EMBL/GenBank/DDBJ databases">
        <title>Tropical sea cucumber genome reveals ecological adaptation and Cuvierian tubules defense mechanism.</title>
        <authorList>
            <person name="Chen T."/>
        </authorList>
    </citation>
    <scope>NUCLEOTIDE SEQUENCE</scope>
    <source>
        <strain evidence="6">Nanhai2018</strain>
        <tissue evidence="6">Muscle</tissue>
    </source>
</reference>
<dbReference type="PANTHER" id="PTHR16768">
    <property type="entry name" value="DOWN REGULATED IN RENAL CARCINOMA 1/TU3A"/>
    <property type="match status" value="1"/>
</dbReference>
<comment type="caution">
    <text evidence="6">The sequence shown here is derived from an EMBL/GenBank/DDBJ whole genome shotgun (WGS) entry which is preliminary data.</text>
</comment>
<evidence type="ECO:0000256" key="2">
    <source>
        <dbReference type="ARBA" id="ARBA00023054"/>
    </source>
</evidence>
<dbReference type="AlphaFoldDB" id="A0A9Q1HIK3"/>
<feature type="compositionally biased region" description="Low complexity" evidence="4">
    <location>
        <begin position="145"/>
        <end position="168"/>
    </location>
</feature>
<evidence type="ECO:0000259" key="5">
    <source>
        <dbReference type="PROSITE" id="PS50002"/>
    </source>
</evidence>
<evidence type="ECO:0000256" key="4">
    <source>
        <dbReference type="SAM" id="MobiDB-lite"/>
    </source>
</evidence>
<organism evidence="6 7">
    <name type="scientific">Holothuria leucospilota</name>
    <name type="common">Black long sea cucumber</name>
    <name type="synonym">Mertensiothuria leucospilota</name>
    <dbReference type="NCBI Taxonomy" id="206669"/>
    <lineage>
        <taxon>Eukaryota</taxon>
        <taxon>Metazoa</taxon>
        <taxon>Echinodermata</taxon>
        <taxon>Eleutherozoa</taxon>
        <taxon>Echinozoa</taxon>
        <taxon>Holothuroidea</taxon>
        <taxon>Aspidochirotacea</taxon>
        <taxon>Aspidochirotida</taxon>
        <taxon>Holothuriidae</taxon>
        <taxon>Holothuria</taxon>
    </lineage>
</organism>
<dbReference type="PROSITE" id="PS50002">
    <property type="entry name" value="SH3"/>
    <property type="match status" value="1"/>
</dbReference>
<evidence type="ECO:0000256" key="3">
    <source>
        <dbReference type="PROSITE-ProRule" id="PRU00192"/>
    </source>
</evidence>
<dbReference type="InterPro" id="IPR009533">
    <property type="entry name" value="FAM107"/>
</dbReference>
<feature type="compositionally biased region" description="Basic and acidic residues" evidence="4">
    <location>
        <begin position="343"/>
        <end position="403"/>
    </location>
</feature>
<feature type="region of interest" description="Disordered" evidence="4">
    <location>
        <begin position="343"/>
        <end position="414"/>
    </location>
</feature>
<protein>
    <recommendedName>
        <fullName evidence="5">SH3 domain-containing protein</fullName>
    </recommendedName>
</protein>
<accession>A0A9Q1HIK3</accession>
<dbReference type="Proteomes" id="UP001152320">
    <property type="component" value="Chromosome 2"/>
</dbReference>
<dbReference type="Pfam" id="PF00018">
    <property type="entry name" value="SH3_1"/>
    <property type="match status" value="1"/>
</dbReference>
<feature type="compositionally biased region" description="Pro residues" evidence="4">
    <location>
        <begin position="249"/>
        <end position="260"/>
    </location>
</feature>
<feature type="domain" description="SH3" evidence="5">
    <location>
        <begin position="5"/>
        <end position="66"/>
    </location>
</feature>
<keyword evidence="7" id="KW-1185">Reference proteome</keyword>
<keyword evidence="1 3" id="KW-0728">SH3 domain</keyword>
<dbReference type="Gene3D" id="2.30.30.40">
    <property type="entry name" value="SH3 Domains"/>
    <property type="match status" value="1"/>
</dbReference>
<dbReference type="Pfam" id="PF06625">
    <property type="entry name" value="DUF1151"/>
    <property type="match status" value="1"/>
</dbReference>
<keyword evidence="2" id="KW-0175">Coiled coil</keyword>
<evidence type="ECO:0000256" key="1">
    <source>
        <dbReference type="ARBA" id="ARBA00022443"/>
    </source>
</evidence>
<feature type="compositionally biased region" description="Polar residues" evidence="4">
    <location>
        <begin position="184"/>
        <end position="196"/>
    </location>
</feature>
<proteinExistence type="predicted"/>
<dbReference type="InterPro" id="IPR036028">
    <property type="entry name" value="SH3-like_dom_sf"/>
</dbReference>
<name>A0A9Q1HIK3_HOLLE</name>
<gene>
    <name evidence="6" type="ORF">HOLleu_04861</name>
</gene>
<dbReference type="EMBL" id="JAIZAY010000002">
    <property type="protein sequence ID" value="KAJ8046246.1"/>
    <property type="molecule type" value="Genomic_DNA"/>
</dbReference>
<sequence length="414" mass="47509">MNIESKMEVYEANYSYNQQADSVLTFNAGEKFYILGRPTDKWWFAKRLVDNMFGYVPAAYLQPAKEKVIGKLVPEKRRDTKEHNIHLEALAEIHRKVKPLPAHVIENALAMDAKPQSPSAKSGPASPPKSHQPHPRETMSPPPSFGSSKGKESQLSPSPSRTSSGRQSADPRRSQSVKARPTYLSESFPQPDYKTSSQRKHSPQWDADHFQFSDNNNIVRAPWSSKSAKERSPPPQLEDESPSFQHGLPSPPLLSPPPPDYDLDDDEFRTNGRPYHHQLNISGRSEGEHILIPDEDEEELLIKPRPLVNPVLNSKERQDLHRELKQSGKKVLEQPELKKVFRDRRITEKKKEAERHEESRRTSMEIKLMERQEMLEKEEQRQKMAKEGIVENDEDALKPEFAKLKLRQTNSSKT</sequence>
<evidence type="ECO:0000313" key="6">
    <source>
        <dbReference type="EMBL" id="KAJ8046246.1"/>
    </source>
</evidence>
<evidence type="ECO:0000313" key="7">
    <source>
        <dbReference type="Proteomes" id="UP001152320"/>
    </source>
</evidence>
<feature type="region of interest" description="Disordered" evidence="4">
    <location>
        <begin position="113"/>
        <end position="287"/>
    </location>
</feature>